<dbReference type="HOGENOM" id="CLU_032301_0_0_5"/>
<sequence length="459" mass="46857">MKGIIARPMSRRALLGGAALCLSGTATRALTQVADLRGTIDAADLGVVADAVDDQTVPLQAAIDRAAERGRALFLPAGRYPVADLALPSGTLIVGVPGRTRLVYRGGGGLLATAEGGERIGLDGLVFDGANKSLAEHAFGLLHFRAVDQLTVTDCEILGSSRSGLALDRCSGHVSRCLVSGAAEAGIRSVEARGLSIADNTVSDCANGGILVLRWSPGEDGTLVTGNRIERIAARAGGTGQNGNGINVFRADGVLVANNRVADCAFSAIRSNAGSNVQILGNACLRSGETAIYSEFGFEGAVIANNLVDGATMGISIANFMDGGRLAVCSGNIVRNLKSEGPYPPEVAGFGIGIAVEADTTVTGNVIEGAPKFGLLLGWGPYLRDVVATQNVIRDCATGIAVTVVEGAGPAIVADNLIRGARDTAIAGYRWLDRVTGDLALAGADAFPHLTLSGNRAAS</sequence>
<reference evidence="3 4" key="1">
    <citation type="journal article" date="2011" name="J. Bacteriol.">
        <title>Complete genome sequence of Polymorphum gilvum SL003B-26A1T, a crude oil-degrading bacterium from oil-polluted saline soil.</title>
        <authorList>
            <person name="Li S.G."/>
            <person name="Tang Y.Q."/>
            <person name="Nie Y."/>
            <person name="Cai M."/>
            <person name="Wu X.L."/>
        </authorList>
    </citation>
    <scope>NUCLEOTIDE SEQUENCE [LARGE SCALE GENOMIC DNA]</scope>
    <source>
        <strain evidence="4">LMG 25793 / CGMCC 1.9160 / SL003B-26A1</strain>
    </source>
</reference>
<evidence type="ECO:0000313" key="3">
    <source>
        <dbReference type="EMBL" id="ADZ71416.1"/>
    </source>
</evidence>
<evidence type="ECO:0000259" key="2">
    <source>
        <dbReference type="Pfam" id="PF13229"/>
    </source>
</evidence>
<dbReference type="STRING" id="991905.SL003B_2993"/>
<keyword evidence="1" id="KW-0732">Signal</keyword>
<dbReference type="Gene3D" id="2.160.20.10">
    <property type="entry name" value="Single-stranded right-handed beta-helix, Pectin lyase-like"/>
    <property type="match status" value="3"/>
</dbReference>
<dbReference type="eggNOG" id="COG5434">
    <property type="taxonomic scope" value="Bacteria"/>
</dbReference>
<dbReference type="InterPro" id="IPR011050">
    <property type="entry name" value="Pectin_lyase_fold/virulence"/>
</dbReference>
<dbReference type="InterPro" id="IPR039448">
    <property type="entry name" value="Beta_helix"/>
</dbReference>
<dbReference type="KEGG" id="pgv:SL003B_2993"/>
<dbReference type="PATRIC" id="fig|991905.3.peg.3073"/>
<feature type="chain" id="PRO_5003278507" evidence="1">
    <location>
        <begin position="29"/>
        <end position="459"/>
    </location>
</feature>
<dbReference type="RefSeq" id="WP_013653729.1">
    <property type="nucleotide sequence ID" value="NC_015259.1"/>
</dbReference>
<evidence type="ECO:0000256" key="1">
    <source>
        <dbReference type="SAM" id="SignalP"/>
    </source>
</evidence>
<dbReference type="SUPFAM" id="SSF51126">
    <property type="entry name" value="Pectin lyase-like"/>
    <property type="match status" value="2"/>
</dbReference>
<dbReference type="InterPro" id="IPR012334">
    <property type="entry name" value="Pectin_lyas_fold"/>
</dbReference>
<organism evidence="3 4">
    <name type="scientific">Polymorphum gilvum (strain LMG 25793 / CGMCC 1.9160 / SL003B-26A1)</name>
    <dbReference type="NCBI Taxonomy" id="991905"/>
    <lineage>
        <taxon>Bacteria</taxon>
        <taxon>Pseudomonadati</taxon>
        <taxon>Pseudomonadota</taxon>
        <taxon>Alphaproteobacteria</taxon>
        <taxon>Rhodobacterales</taxon>
        <taxon>Paracoccaceae</taxon>
        <taxon>Polymorphum</taxon>
    </lineage>
</organism>
<accession>F2IV85</accession>
<protein>
    <submittedName>
        <fullName evidence="3">Carbohydrate-binding and sugar hydrolysis</fullName>
    </submittedName>
</protein>
<dbReference type="SMART" id="SM00710">
    <property type="entry name" value="PbH1"/>
    <property type="match status" value="8"/>
</dbReference>
<dbReference type="AlphaFoldDB" id="F2IV85"/>
<gene>
    <name evidence="3" type="ordered locus">SL003B_2993</name>
</gene>
<name>F2IV85_POLGS</name>
<proteinExistence type="predicted"/>
<dbReference type="InterPro" id="IPR022388">
    <property type="entry name" value="CHP03808"/>
</dbReference>
<dbReference type="InterPro" id="IPR022444">
    <property type="entry name" value="Cofactor-bd_rpt"/>
</dbReference>
<dbReference type="InterPro" id="IPR006626">
    <property type="entry name" value="PbH1"/>
</dbReference>
<dbReference type="Proteomes" id="UP000008130">
    <property type="component" value="Chromosome"/>
</dbReference>
<keyword evidence="4" id="KW-1185">Reference proteome</keyword>
<feature type="domain" description="Right handed beta helix" evidence="2">
    <location>
        <begin position="144"/>
        <end position="319"/>
    </location>
</feature>
<dbReference type="Pfam" id="PF13229">
    <property type="entry name" value="Beta_helix"/>
    <property type="match status" value="1"/>
</dbReference>
<evidence type="ECO:0000313" key="4">
    <source>
        <dbReference type="Proteomes" id="UP000008130"/>
    </source>
</evidence>
<feature type="signal peptide" evidence="1">
    <location>
        <begin position="1"/>
        <end position="28"/>
    </location>
</feature>
<dbReference type="NCBIfam" id="TIGR03807">
    <property type="entry name" value="RR_fam_repeat"/>
    <property type="match status" value="2"/>
</dbReference>
<dbReference type="NCBIfam" id="TIGR03808">
    <property type="entry name" value="RR_plus_rpt_1"/>
    <property type="match status" value="1"/>
</dbReference>
<dbReference type="EMBL" id="CP002568">
    <property type="protein sequence ID" value="ADZ71416.1"/>
    <property type="molecule type" value="Genomic_DNA"/>
</dbReference>